<dbReference type="EMBL" id="PVQB02000518">
    <property type="protein sequence ID" value="KAF4336114.1"/>
    <property type="molecule type" value="Genomic_DNA"/>
</dbReference>
<dbReference type="OrthoDB" id="5104994at2759"/>
<comment type="caution">
    <text evidence="1">The sequence shown here is derived from an EMBL/GenBank/DDBJ whole genome shotgun (WGS) entry which is preliminary data.</text>
</comment>
<dbReference type="Proteomes" id="UP000730481">
    <property type="component" value="Unassembled WGS sequence"/>
</dbReference>
<proteinExistence type="predicted"/>
<reference evidence="1" key="1">
    <citation type="journal article" date="2017" name="Mycologia">
        <title>Fusarium algeriense, sp. nov., a novel toxigenic crown rot pathogen of durum wheat from Algeria is nested in the Fusarium burgessii species complex.</title>
        <authorList>
            <person name="Laraba I."/>
            <person name="Keddad A."/>
            <person name="Boureghda H."/>
            <person name="Abdallah N."/>
            <person name="Vaughan M.M."/>
            <person name="Proctor R.H."/>
            <person name="Busman M."/>
            <person name="O'Donnell K."/>
        </authorList>
    </citation>
    <scope>NUCLEOTIDE SEQUENCE</scope>
    <source>
        <strain evidence="1">NRRL 25174</strain>
    </source>
</reference>
<evidence type="ECO:0000313" key="1">
    <source>
        <dbReference type="EMBL" id="KAF4336114.1"/>
    </source>
</evidence>
<gene>
    <name evidence="1" type="ORF">FBEOM_10050</name>
</gene>
<sequence>MAQHEPSEPTHRITESEEVPVCLQNYILVIYTHGEENEDQTFSRGRLEALPLQHRCIFGTIQNPNNPVLPLNLSDEDEMEGDIGINPVVVVDLGLDDDIAEQMLTLDRNIHPPYSAPYELLSFEASGYSFMDRRVFEAVPLMTDAENLLQLAGIAPETEIALTRRSPPSDEELACSRIKHLVIRRKDLRHRDFNAIMAKLEAGIRNEADLPLWREYLTNYCYSLLGAGLCLEWDLLQNLETLVLDLTGQLGREYMDWLEQQASWMSEYLNLKTLILVGMPCLARYDVKHSNGRSGEEFWVSYLEDIPGVPVPTPAGDGLAVIFLSFFKDLMRPGGQIHFLDHLEPGDYLWPGPVDEIEEINDGLQ</sequence>
<dbReference type="AlphaFoldDB" id="A0A9P5ACC5"/>
<protein>
    <submittedName>
        <fullName evidence="1">Uncharacterized protein</fullName>
    </submittedName>
</protein>
<evidence type="ECO:0000313" key="2">
    <source>
        <dbReference type="Proteomes" id="UP000730481"/>
    </source>
</evidence>
<name>A0A9P5ACC5_9HYPO</name>
<keyword evidence="2" id="KW-1185">Reference proteome</keyword>
<organism evidence="1 2">
    <name type="scientific">Fusarium beomiforme</name>
    <dbReference type="NCBI Taxonomy" id="44412"/>
    <lineage>
        <taxon>Eukaryota</taxon>
        <taxon>Fungi</taxon>
        <taxon>Dikarya</taxon>
        <taxon>Ascomycota</taxon>
        <taxon>Pezizomycotina</taxon>
        <taxon>Sordariomycetes</taxon>
        <taxon>Hypocreomycetidae</taxon>
        <taxon>Hypocreales</taxon>
        <taxon>Nectriaceae</taxon>
        <taxon>Fusarium</taxon>
        <taxon>Fusarium burgessii species complex</taxon>
    </lineage>
</organism>
<reference evidence="1" key="2">
    <citation type="submission" date="2020-02" db="EMBL/GenBank/DDBJ databases">
        <title>Identification and distribution of gene clusters putatively required for synthesis of sphingolipid metabolism inhibitors in phylogenetically diverse species of the filamentous fungus Fusarium.</title>
        <authorList>
            <person name="Kim H.-S."/>
            <person name="Busman M."/>
            <person name="Brown D.W."/>
            <person name="Divon H."/>
            <person name="Uhlig S."/>
            <person name="Proctor R.H."/>
        </authorList>
    </citation>
    <scope>NUCLEOTIDE SEQUENCE</scope>
    <source>
        <strain evidence="1">NRRL 25174</strain>
    </source>
</reference>
<accession>A0A9P5ACC5</accession>